<feature type="region of interest" description="Disordered" evidence="1">
    <location>
        <begin position="58"/>
        <end position="106"/>
    </location>
</feature>
<keyword evidence="3" id="KW-1185">Reference proteome</keyword>
<proteinExistence type="predicted"/>
<dbReference type="Proteomes" id="UP000299102">
    <property type="component" value="Unassembled WGS sequence"/>
</dbReference>
<organism evidence="2 3">
    <name type="scientific">Eumeta variegata</name>
    <name type="common">Bagworm moth</name>
    <name type="synonym">Eumeta japonica</name>
    <dbReference type="NCBI Taxonomy" id="151549"/>
    <lineage>
        <taxon>Eukaryota</taxon>
        <taxon>Metazoa</taxon>
        <taxon>Ecdysozoa</taxon>
        <taxon>Arthropoda</taxon>
        <taxon>Hexapoda</taxon>
        <taxon>Insecta</taxon>
        <taxon>Pterygota</taxon>
        <taxon>Neoptera</taxon>
        <taxon>Endopterygota</taxon>
        <taxon>Lepidoptera</taxon>
        <taxon>Glossata</taxon>
        <taxon>Ditrysia</taxon>
        <taxon>Tineoidea</taxon>
        <taxon>Psychidae</taxon>
        <taxon>Oiketicinae</taxon>
        <taxon>Eumeta</taxon>
    </lineage>
</organism>
<gene>
    <name evidence="2" type="ORF">EVAR_90352_1</name>
</gene>
<protein>
    <submittedName>
        <fullName evidence="2">Uncharacterized protein</fullName>
    </submittedName>
</protein>
<sequence>MQRSYRLEIYSLSLPFWEIGRASISSHGNLNTLECIIYADGVHEGWHRSSGAECGGVRSGYSSTSGRADAAHSPCASRPPRARPAALPPRAPSRDRANTTYITTVV</sequence>
<evidence type="ECO:0000313" key="2">
    <source>
        <dbReference type="EMBL" id="GBP75183.1"/>
    </source>
</evidence>
<evidence type="ECO:0000256" key="1">
    <source>
        <dbReference type="SAM" id="MobiDB-lite"/>
    </source>
</evidence>
<comment type="caution">
    <text evidence="2">The sequence shown here is derived from an EMBL/GenBank/DDBJ whole genome shotgun (WGS) entry which is preliminary data.</text>
</comment>
<accession>A0A4C1YIT9</accession>
<dbReference type="EMBL" id="BGZK01001238">
    <property type="protein sequence ID" value="GBP75183.1"/>
    <property type="molecule type" value="Genomic_DNA"/>
</dbReference>
<feature type="compositionally biased region" description="Low complexity" evidence="1">
    <location>
        <begin position="71"/>
        <end position="85"/>
    </location>
</feature>
<evidence type="ECO:0000313" key="3">
    <source>
        <dbReference type="Proteomes" id="UP000299102"/>
    </source>
</evidence>
<reference evidence="2 3" key="1">
    <citation type="journal article" date="2019" name="Commun. Biol.">
        <title>The bagworm genome reveals a unique fibroin gene that provides high tensile strength.</title>
        <authorList>
            <person name="Kono N."/>
            <person name="Nakamura H."/>
            <person name="Ohtoshi R."/>
            <person name="Tomita M."/>
            <person name="Numata K."/>
            <person name="Arakawa K."/>
        </authorList>
    </citation>
    <scope>NUCLEOTIDE SEQUENCE [LARGE SCALE GENOMIC DNA]</scope>
</reference>
<name>A0A4C1YIT9_EUMVA</name>
<dbReference type="AlphaFoldDB" id="A0A4C1YIT9"/>